<dbReference type="InterPro" id="IPR015424">
    <property type="entry name" value="PyrdxlP-dep_Trfase"/>
</dbReference>
<comment type="pathway">
    <text evidence="8">Amino-acid biosynthesis; glycine biosynthesis; glycine from L-serine: step 1/1.</text>
</comment>
<comment type="caution">
    <text evidence="8">Lacks conserved residue(s) required for the propagation of feature annotation.</text>
</comment>
<reference evidence="10 11" key="1">
    <citation type="submission" date="2024-06" db="EMBL/GenBank/DDBJ databases">
        <title>Sorghum-associated microbial communities from plants grown in Nebraska, USA.</title>
        <authorList>
            <person name="Schachtman D."/>
        </authorList>
    </citation>
    <scope>NUCLEOTIDE SEQUENCE [LARGE SCALE GENOMIC DNA]</scope>
    <source>
        <strain evidence="10 11">1073</strain>
    </source>
</reference>
<dbReference type="EC" id="2.1.2.1" evidence="8"/>
<organism evidence="10 11">
    <name type="scientific">Dyella japonica</name>
    <dbReference type="NCBI Taxonomy" id="231455"/>
    <lineage>
        <taxon>Bacteria</taxon>
        <taxon>Pseudomonadati</taxon>
        <taxon>Pseudomonadota</taxon>
        <taxon>Gammaproteobacteria</taxon>
        <taxon>Lysobacterales</taxon>
        <taxon>Rhodanobacteraceae</taxon>
        <taxon>Dyella</taxon>
    </lineage>
</organism>
<keyword evidence="4 8" id="KW-0554">One-carbon metabolism</keyword>
<evidence type="ECO:0000256" key="5">
    <source>
        <dbReference type="ARBA" id="ARBA00022605"/>
    </source>
</evidence>
<comment type="similarity">
    <text evidence="2 8">Belongs to the SHMT family.</text>
</comment>
<comment type="subunit">
    <text evidence="8">Homodimer.</text>
</comment>
<sequence length="417" mass="45279">MFPKHETIAGYDNELAQAMADEARRQEDHVELIASENYASPRVMEAQGSVLTNKYAEGYPGKRYYGGCEFVDVAERLAIDRLKQLFGANYANVQPHSGSQANQAVYLALLNPGDTILGMSLAHGGHLTHGAKVNVSGKLFNAVQYGVNEQGLVDYDEVERLAVEHKPKMIVAGFSAYSQVMDWARFRAIADKVGAYLFVDMAHVAGLVAAGVYPNPLPHAHVVTSTTHKTLRGPRGGIIVAKDAGEEIEKKLQSIVFPGIQGGPLMHVIAAKAVAFKEALEPAFKTYQEQVVKNAKAMAKTFIERGYKIVSGGTENHLMLVDLIGRDVTGKDAEEALGKAHITVNKNAVPNDPRKPFVTSGLRVGTPAVTTRGYKEADVVELTQWICDVLDAPNDDAVIAKVREKVTAQCHKFPVYG</sequence>
<comment type="caution">
    <text evidence="10">The sequence shown here is derived from an EMBL/GenBank/DDBJ whole genome shotgun (WGS) entry which is preliminary data.</text>
</comment>
<dbReference type="CDD" id="cd00378">
    <property type="entry name" value="SHMT"/>
    <property type="match status" value="1"/>
</dbReference>
<comment type="subcellular location">
    <subcellularLocation>
        <location evidence="8">Cytoplasm</location>
    </subcellularLocation>
</comment>
<dbReference type="PANTHER" id="PTHR11680:SF50">
    <property type="entry name" value="SERINE HYDROXYMETHYLTRANSFERASE"/>
    <property type="match status" value="1"/>
</dbReference>
<comment type="pathway">
    <text evidence="8">One-carbon metabolism; tetrahydrofolate interconversion.</text>
</comment>
<dbReference type="NCBIfam" id="NF000586">
    <property type="entry name" value="PRK00011.1"/>
    <property type="match status" value="1"/>
</dbReference>
<keyword evidence="11" id="KW-1185">Reference proteome</keyword>
<dbReference type="RefSeq" id="WP_354014083.1">
    <property type="nucleotide sequence ID" value="NZ_JBEPMU010000003.1"/>
</dbReference>
<protein>
    <recommendedName>
        <fullName evidence="8">Serine hydroxymethyltransferase</fullName>
        <shortName evidence="8">SHMT</shortName>
        <shortName evidence="8">Serine methylase</shortName>
        <ecNumber evidence="8">2.1.2.1</ecNumber>
    </recommendedName>
</protein>
<name>A0ABV2JV33_9GAMM</name>
<feature type="binding site" evidence="8">
    <location>
        <position position="246"/>
    </location>
    <ligand>
        <name>(6S)-5,6,7,8-tetrahydrofolate</name>
        <dbReference type="ChEBI" id="CHEBI:57453"/>
    </ligand>
</feature>
<gene>
    <name evidence="8" type="primary">glyA</name>
    <name evidence="10" type="ORF">ABIC75_002419</name>
</gene>
<dbReference type="InterPro" id="IPR039429">
    <property type="entry name" value="SHMT-like_dom"/>
</dbReference>
<feature type="binding site" evidence="8">
    <location>
        <position position="121"/>
    </location>
    <ligand>
        <name>(6S)-5,6,7,8-tetrahydrofolate</name>
        <dbReference type="ChEBI" id="CHEBI:57453"/>
    </ligand>
</feature>
<dbReference type="HAMAP" id="MF_00051">
    <property type="entry name" value="SHMT"/>
    <property type="match status" value="1"/>
</dbReference>
<feature type="domain" description="Serine hydroxymethyltransferase-like" evidence="9">
    <location>
        <begin position="10"/>
        <end position="386"/>
    </location>
</feature>
<keyword evidence="7 8" id="KW-0663">Pyridoxal phosphate</keyword>
<evidence type="ECO:0000313" key="10">
    <source>
        <dbReference type="EMBL" id="MET3652687.1"/>
    </source>
</evidence>
<proteinExistence type="inferred from homology"/>
<evidence type="ECO:0000256" key="6">
    <source>
        <dbReference type="ARBA" id="ARBA00022679"/>
    </source>
</evidence>
<dbReference type="Pfam" id="PF00464">
    <property type="entry name" value="SHMT"/>
    <property type="match status" value="1"/>
</dbReference>
<keyword evidence="5 8" id="KW-0028">Amino-acid biosynthesis</keyword>
<evidence type="ECO:0000259" key="9">
    <source>
        <dbReference type="Pfam" id="PF00464"/>
    </source>
</evidence>
<dbReference type="Gene3D" id="3.40.640.10">
    <property type="entry name" value="Type I PLP-dependent aspartate aminotransferase-like (Major domain)"/>
    <property type="match status" value="1"/>
</dbReference>
<dbReference type="InterPro" id="IPR015421">
    <property type="entry name" value="PyrdxlP-dep_Trfase_major"/>
</dbReference>
<dbReference type="PANTHER" id="PTHR11680">
    <property type="entry name" value="SERINE HYDROXYMETHYLTRANSFERASE"/>
    <property type="match status" value="1"/>
</dbReference>
<evidence type="ECO:0000256" key="8">
    <source>
        <dbReference type="HAMAP-Rule" id="MF_00051"/>
    </source>
</evidence>
<dbReference type="EMBL" id="JBEPMU010000003">
    <property type="protein sequence ID" value="MET3652687.1"/>
    <property type="molecule type" value="Genomic_DNA"/>
</dbReference>
<accession>A0ABV2JV33</accession>
<evidence type="ECO:0000313" key="11">
    <source>
        <dbReference type="Proteomes" id="UP001549184"/>
    </source>
</evidence>
<feature type="site" description="Plays an important role in substrate specificity" evidence="8">
    <location>
        <position position="228"/>
    </location>
</feature>
<evidence type="ECO:0000256" key="4">
    <source>
        <dbReference type="ARBA" id="ARBA00022563"/>
    </source>
</evidence>
<keyword evidence="3 8" id="KW-0963">Cytoplasm</keyword>
<dbReference type="InterPro" id="IPR015422">
    <property type="entry name" value="PyrdxlP-dep_Trfase_small"/>
</dbReference>
<dbReference type="InterPro" id="IPR001085">
    <property type="entry name" value="Ser_HO-MeTrfase"/>
</dbReference>
<dbReference type="GO" id="GO:0004372">
    <property type="term" value="F:glycine hydroxymethyltransferase activity"/>
    <property type="evidence" value="ECO:0007669"/>
    <property type="project" value="UniProtKB-EC"/>
</dbReference>
<dbReference type="PROSITE" id="PS00096">
    <property type="entry name" value="SHMT"/>
    <property type="match status" value="1"/>
</dbReference>
<evidence type="ECO:0000256" key="7">
    <source>
        <dbReference type="ARBA" id="ARBA00022898"/>
    </source>
</evidence>
<evidence type="ECO:0000256" key="2">
    <source>
        <dbReference type="ARBA" id="ARBA00006376"/>
    </source>
</evidence>
<dbReference type="Proteomes" id="UP001549184">
    <property type="component" value="Unassembled WGS sequence"/>
</dbReference>
<comment type="function">
    <text evidence="8">Catalyzes the reversible interconversion of serine and glycine with tetrahydrofolate (THF) serving as the one-carbon carrier. This reaction serves as the major source of one-carbon groups required for the biosynthesis of purines, thymidylate, methionine, and other important biomolecules. Also exhibits THF-independent aldolase activity toward beta-hydroxyamino acids, producing glycine and aldehydes, via a retro-aldol mechanism.</text>
</comment>
<dbReference type="InterPro" id="IPR049943">
    <property type="entry name" value="Ser_HO-MeTrfase-like"/>
</dbReference>
<comment type="catalytic activity">
    <reaction evidence="8">
        <text>(6R)-5,10-methylene-5,6,7,8-tetrahydrofolate + glycine + H2O = (6S)-5,6,7,8-tetrahydrofolate + L-serine</text>
        <dbReference type="Rhea" id="RHEA:15481"/>
        <dbReference type="ChEBI" id="CHEBI:15377"/>
        <dbReference type="ChEBI" id="CHEBI:15636"/>
        <dbReference type="ChEBI" id="CHEBI:33384"/>
        <dbReference type="ChEBI" id="CHEBI:57305"/>
        <dbReference type="ChEBI" id="CHEBI:57453"/>
        <dbReference type="EC" id="2.1.2.1"/>
    </reaction>
</comment>
<dbReference type="InterPro" id="IPR019798">
    <property type="entry name" value="Ser_HO-MeTrfase_PLP_BS"/>
</dbReference>
<dbReference type="PIRSF" id="PIRSF000412">
    <property type="entry name" value="SHMT"/>
    <property type="match status" value="1"/>
</dbReference>
<comment type="cofactor">
    <cofactor evidence="1 8">
        <name>pyridoxal 5'-phosphate</name>
        <dbReference type="ChEBI" id="CHEBI:597326"/>
    </cofactor>
</comment>
<dbReference type="Gene3D" id="3.90.1150.10">
    <property type="entry name" value="Aspartate Aminotransferase, domain 1"/>
    <property type="match status" value="1"/>
</dbReference>
<keyword evidence="6 8" id="KW-0808">Transferase</keyword>
<evidence type="ECO:0000256" key="3">
    <source>
        <dbReference type="ARBA" id="ARBA00022490"/>
    </source>
</evidence>
<feature type="binding site" evidence="8">
    <location>
        <begin position="125"/>
        <end position="127"/>
    </location>
    <ligand>
        <name>(6S)-5,6,7,8-tetrahydrofolate</name>
        <dbReference type="ChEBI" id="CHEBI:57453"/>
    </ligand>
</feature>
<dbReference type="SUPFAM" id="SSF53383">
    <property type="entry name" value="PLP-dependent transferases"/>
    <property type="match status" value="1"/>
</dbReference>
<feature type="modified residue" description="N6-(pyridoxal phosphate)lysine" evidence="8">
    <location>
        <position position="229"/>
    </location>
</feature>
<evidence type="ECO:0000256" key="1">
    <source>
        <dbReference type="ARBA" id="ARBA00001933"/>
    </source>
</evidence>